<dbReference type="Pfam" id="PF01497">
    <property type="entry name" value="Peripla_BP_2"/>
    <property type="match status" value="1"/>
</dbReference>
<dbReference type="InterPro" id="IPR002491">
    <property type="entry name" value="ABC_transptr_periplasmic_BD"/>
</dbReference>
<evidence type="ECO:0000313" key="7">
    <source>
        <dbReference type="EMBL" id="MFC7327025.1"/>
    </source>
</evidence>
<feature type="domain" description="Fe/B12 periplasmic-binding" evidence="6">
    <location>
        <begin position="59"/>
        <end position="333"/>
    </location>
</feature>
<evidence type="ECO:0000256" key="2">
    <source>
        <dbReference type="ARBA" id="ARBA00008814"/>
    </source>
</evidence>
<protein>
    <submittedName>
        <fullName evidence="7">ABC transporter substrate-binding protein</fullName>
    </submittedName>
</protein>
<dbReference type="InterPro" id="IPR051313">
    <property type="entry name" value="Bact_iron-sidero_bind"/>
</dbReference>
<dbReference type="PROSITE" id="PS51318">
    <property type="entry name" value="TAT"/>
    <property type="match status" value="1"/>
</dbReference>
<feature type="signal peptide" evidence="5">
    <location>
        <begin position="1"/>
        <end position="21"/>
    </location>
</feature>
<dbReference type="SUPFAM" id="SSF53807">
    <property type="entry name" value="Helical backbone' metal receptor"/>
    <property type="match status" value="1"/>
</dbReference>
<name>A0ABW2KCK8_9ACTN</name>
<evidence type="ECO:0000256" key="1">
    <source>
        <dbReference type="ARBA" id="ARBA00004196"/>
    </source>
</evidence>
<proteinExistence type="inferred from homology"/>
<comment type="similarity">
    <text evidence="2">Belongs to the bacterial solute-binding protein 8 family.</text>
</comment>
<dbReference type="Proteomes" id="UP001596540">
    <property type="component" value="Unassembled WGS sequence"/>
</dbReference>
<keyword evidence="4 5" id="KW-0732">Signal</keyword>
<organism evidence="7 8">
    <name type="scientific">Marinactinospora rubrisoli</name>
    <dbReference type="NCBI Taxonomy" id="2715399"/>
    <lineage>
        <taxon>Bacteria</taxon>
        <taxon>Bacillati</taxon>
        <taxon>Actinomycetota</taxon>
        <taxon>Actinomycetes</taxon>
        <taxon>Streptosporangiales</taxon>
        <taxon>Nocardiopsidaceae</taxon>
        <taxon>Marinactinospora</taxon>
    </lineage>
</organism>
<evidence type="ECO:0000259" key="6">
    <source>
        <dbReference type="PROSITE" id="PS50983"/>
    </source>
</evidence>
<evidence type="ECO:0000256" key="5">
    <source>
        <dbReference type="SAM" id="SignalP"/>
    </source>
</evidence>
<dbReference type="InterPro" id="IPR006311">
    <property type="entry name" value="TAT_signal"/>
</dbReference>
<dbReference type="PANTHER" id="PTHR30532">
    <property type="entry name" value="IRON III DICITRATE-BINDING PERIPLASMIC PROTEIN"/>
    <property type="match status" value="1"/>
</dbReference>
<evidence type="ECO:0000313" key="8">
    <source>
        <dbReference type="Proteomes" id="UP001596540"/>
    </source>
</evidence>
<evidence type="ECO:0000256" key="3">
    <source>
        <dbReference type="ARBA" id="ARBA00022448"/>
    </source>
</evidence>
<feature type="chain" id="PRO_5045575232" evidence="5">
    <location>
        <begin position="22"/>
        <end position="333"/>
    </location>
</feature>
<dbReference type="PANTHER" id="PTHR30532:SF24">
    <property type="entry name" value="FERRIC ENTEROBACTIN-BINDING PERIPLASMIC PROTEIN FEPB"/>
    <property type="match status" value="1"/>
</dbReference>
<accession>A0ABW2KCK8</accession>
<reference evidence="8" key="1">
    <citation type="journal article" date="2019" name="Int. J. Syst. Evol. Microbiol.">
        <title>The Global Catalogue of Microorganisms (GCM) 10K type strain sequencing project: providing services to taxonomists for standard genome sequencing and annotation.</title>
        <authorList>
            <consortium name="The Broad Institute Genomics Platform"/>
            <consortium name="The Broad Institute Genome Sequencing Center for Infectious Disease"/>
            <person name="Wu L."/>
            <person name="Ma J."/>
        </authorList>
    </citation>
    <scope>NUCLEOTIDE SEQUENCE [LARGE SCALE GENOMIC DNA]</scope>
    <source>
        <strain evidence="8">CGMCC 4.7382</strain>
    </source>
</reference>
<comment type="caution">
    <text evidence="7">The sequence shown here is derived from an EMBL/GenBank/DDBJ whole genome shotgun (WGS) entry which is preliminary data.</text>
</comment>
<keyword evidence="8" id="KW-1185">Reference proteome</keyword>
<evidence type="ECO:0000256" key="4">
    <source>
        <dbReference type="ARBA" id="ARBA00022729"/>
    </source>
</evidence>
<gene>
    <name evidence="7" type="ORF">ACFQRF_04655</name>
</gene>
<dbReference type="Gene3D" id="3.40.50.1980">
    <property type="entry name" value="Nitrogenase molybdenum iron protein domain"/>
    <property type="match status" value="2"/>
</dbReference>
<dbReference type="EMBL" id="JBHTBH010000002">
    <property type="protein sequence ID" value="MFC7327025.1"/>
    <property type="molecule type" value="Genomic_DNA"/>
</dbReference>
<dbReference type="RefSeq" id="WP_379869147.1">
    <property type="nucleotide sequence ID" value="NZ_JBHTBH010000002.1"/>
</dbReference>
<comment type="subcellular location">
    <subcellularLocation>
        <location evidence="1">Cell envelope</location>
    </subcellularLocation>
</comment>
<keyword evidence="3" id="KW-0813">Transport</keyword>
<sequence>MSTPSTTARRLLALAAGAALALATACGGTEPAADTDDTGGEWTFGDGTGDEITLPERPQRVVAYSGVAAALWDYGFEVVGVFGPVDGVGGEPAPQIGDVDTDQVETLSQTYGELSVESLAALEPDLIVTHAFGDLLWYLPENTEQIEAVAPIATLQITGVSAEQQIQNHLDLAVALGVDPEAEQVTEARATYEEAIARLDAATEANPDLRVVPVSASPDDFFVGNAAAGGDLGLFQEHGVNFPETGAPTGDEYEQLGWEQADTYPADLILQDARPDRTPVAELAGLPIWGDLPAVRAGQVGEWRAETPYSYARYAETVSALAEDIENSEPLDA</sequence>
<dbReference type="PROSITE" id="PS50983">
    <property type="entry name" value="FE_B12_PBP"/>
    <property type="match status" value="1"/>
</dbReference>